<organism evidence="1 2">
    <name type="scientific">Mycobacterium phage Reindeer</name>
    <dbReference type="NCBI Taxonomy" id="2762283"/>
    <lineage>
        <taxon>Viruses</taxon>
        <taxon>Duplodnaviria</taxon>
        <taxon>Heunggongvirae</taxon>
        <taxon>Uroviricota</taxon>
        <taxon>Caudoviricetes</taxon>
        <taxon>Vilmaviridae</taxon>
        <taxon>Mclasvirinae</taxon>
        <taxon>Bongovirus</taxon>
        <taxon>Bongovirus reindeer</taxon>
    </lineage>
</organism>
<dbReference type="KEGG" id="vg:63210838"/>
<dbReference type="EMBL" id="MT658803">
    <property type="protein sequence ID" value="QNJ56903.1"/>
    <property type="molecule type" value="Genomic_DNA"/>
</dbReference>
<reference evidence="1 2" key="1">
    <citation type="submission" date="2020-06" db="EMBL/GenBank/DDBJ databases">
        <authorList>
            <person name="Spencer C.E."/>
            <person name="Frederick G.D."/>
            <person name="Baliraine F.N."/>
            <person name="Favela G."/>
            <person name="Farmer V."/>
            <person name="Galindo A."/>
            <person name="Garlena R.A."/>
            <person name="Russell D.A."/>
            <person name="Pope W.H."/>
            <person name="Jacobs-Sera D."/>
            <person name="Hatfull G.F."/>
        </authorList>
    </citation>
    <scope>NUCLEOTIDE SEQUENCE [LARGE SCALE GENOMIC DNA]</scope>
</reference>
<protein>
    <submittedName>
        <fullName evidence="1">Uncharacterized protein</fullName>
    </submittedName>
</protein>
<evidence type="ECO:0000313" key="2">
    <source>
        <dbReference type="Proteomes" id="UP000515841"/>
    </source>
</evidence>
<gene>
    <name evidence="1" type="primary">95</name>
    <name evidence="1" type="ORF">SEA_REINDEER_95</name>
</gene>
<accession>A0A7G8LI31</accession>
<dbReference type="GeneID" id="63210838"/>
<name>A0A7G8LI31_9CAUD</name>
<sequence>MPKGQRVTDEQPVEWKELKSEPWRVTAGSMTDLAWTTVHNAVEGESE</sequence>
<evidence type="ECO:0000313" key="1">
    <source>
        <dbReference type="EMBL" id="QNJ56903.1"/>
    </source>
</evidence>
<proteinExistence type="predicted"/>
<keyword evidence="2" id="KW-1185">Reference proteome</keyword>
<dbReference type="Proteomes" id="UP000515841">
    <property type="component" value="Segment"/>
</dbReference>
<dbReference type="RefSeq" id="YP_010014154.1">
    <property type="nucleotide sequence ID" value="NC_053516.1"/>
</dbReference>